<dbReference type="AlphaFoldDB" id="A0A5C1Q885"/>
<evidence type="ECO:0000256" key="3">
    <source>
        <dbReference type="ARBA" id="ARBA00022448"/>
    </source>
</evidence>
<dbReference type="OrthoDB" id="187395at2"/>
<name>A0A5C1Q885_9SPIO</name>
<dbReference type="SUPFAM" id="SSF161098">
    <property type="entry name" value="MetI-like"/>
    <property type="match status" value="1"/>
</dbReference>
<feature type="transmembrane region" description="Helical" evidence="8">
    <location>
        <begin position="244"/>
        <end position="265"/>
    </location>
</feature>
<keyword evidence="6 8" id="KW-1133">Transmembrane helix</keyword>
<comment type="subcellular location">
    <subcellularLocation>
        <location evidence="1 8">Cell membrane</location>
        <topology evidence="1 8">Multi-pass membrane protein</topology>
    </subcellularLocation>
</comment>
<dbReference type="EMBL" id="CP035807">
    <property type="protein sequence ID" value="QEN04293.1"/>
    <property type="molecule type" value="Genomic_DNA"/>
</dbReference>
<dbReference type="PANTHER" id="PTHR43744:SF8">
    <property type="entry name" value="SN-GLYCEROL-3-PHOSPHATE TRANSPORT SYSTEM PERMEASE PROTEIN UGPE"/>
    <property type="match status" value="1"/>
</dbReference>
<dbReference type="Pfam" id="PF00528">
    <property type="entry name" value="BPD_transp_1"/>
    <property type="match status" value="1"/>
</dbReference>
<accession>A0A5C1Q885</accession>
<dbReference type="RefSeq" id="WP_149567541.1">
    <property type="nucleotide sequence ID" value="NZ_CP035807.1"/>
</dbReference>
<keyword evidence="3 8" id="KW-0813">Transport</keyword>
<gene>
    <name evidence="10" type="ORF">EW093_06115</name>
</gene>
<dbReference type="InterPro" id="IPR000515">
    <property type="entry name" value="MetI-like"/>
</dbReference>
<keyword evidence="4" id="KW-1003">Cell membrane</keyword>
<proteinExistence type="inferred from homology"/>
<evidence type="ECO:0000256" key="7">
    <source>
        <dbReference type="ARBA" id="ARBA00023136"/>
    </source>
</evidence>
<sequence>MIKIKGKSIHQIIIHIVLLIICAVHLYPMLWIGGASLKTNTEIWDNSAGILPEVPQFNNYVRAFQQANFVSYFGNTILFAAGVVIIMLILASTSGYVLSRFEFPLKKFLMGIIMFTMLIPRATTIIPLFTLVRDLGLMNTRLGYILAFTSKSITLAVILFMGFYTGIPKEMEESGKINGCSFIQQFVYIIFPLTKPIIASVAILNTIGAWKEFFIPLVFTLTKPELRTLSVGMYAFVGEHSTDWAGMTAAASISILPMVVVFLAFQRYFIDGLAGSVKG</sequence>
<organism evidence="10 11">
    <name type="scientific">Thiospirochaeta perfilievii</name>
    <dbReference type="NCBI Taxonomy" id="252967"/>
    <lineage>
        <taxon>Bacteria</taxon>
        <taxon>Pseudomonadati</taxon>
        <taxon>Spirochaetota</taxon>
        <taxon>Spirochaetia</taxon>
        <taxon>Spirochaetales</taxon>
        <taxon>Spirochaetaceae</taxon>
        <taxon>Thiospirochaeta</taxon>
    </lineage>
</organism>
<dbReference type="GO" id="GO:0005886">
    <property type="term" value="C:plasma membrane"/>
    <property type="evidence" value="ECO:0007669"/>
    <property type="project" value="UniProtKB-SubCell"/>
</dbReference>
<evidence type="ECO:0000259" key="9">
    <source>
        <dbReference type="PROSITE" id="PS50928"/>
    </source>
</evidence>
<feature type="transmembrane region" description="Helical" evidence="8">
    <location>
        <begin position="186"/>
        <end position="210"/>
    </location>
</feature>
<evidence type="ECO:0000313" key="10">
    <source>
        <dbReference type="EMBL" id="QEN04293.1"/>
    </source>
</evidence>
<evidence type="ECO:0000256" key="6">
    <source>
        <dbReference type="ARBA" id="ARBA00022989"/>
    </source>
</evidence>
<reference evidence="10 11" key="1">
    <citation type="submission" date="2019-02" db="EMBL/GenBank/DDBJ databases">
        <authorList>
            <person name="Fomenkov A."/>
            <person name="Dubinina G."/>
            <person name="Grabovich M."/>
            <person name="Vincze T."/>
            <person name="Roberts R.J."/>
        </authorList>
    </citation>
    <scope>NUCLEOTIDE SEQUENCE [LARGE SCALE GENOMIC DNA]</scope>
    <source>
        <strain evidence="10 11">P</strain>
    </source>
</reference>
<feature type="transmembrane region" description="Helical" evidence="8">
    <location>
        <begin position="12"/>
        <end position="32"/>
    </location>
</feature>
<dbReference type="KEGG" id="sper:EW093_06115"/>
<dbReference type="GO" id="GO:0055085">
    <property type="term" value="P:transmembrane transport"/>
    <property type="evidence" value="ECO:0007669"/>
    <property type="project" value="InterPro"/>
</dbReference>
<keyword evidence="7 8" id="KW-0472">Membrane</keyword>
<feature type="transmembrane region" description="Helical" evidence="8">
    <location>
        <begin position="77"/>
        <end position="98"/>
    </location>
</feature>
<evidence type="ECO:0000256" key="5">
    <source>
        <dbReference type="ARBA" id="ARBA00022692"/>
    </source>
</evidence>
<evidence type="ECO:0000256" key="4">
    <source>
        <dbReference type="ARBA" id="ARBA00022475"/>
    </source>
</evidence>
<feature type="transmembrane region" description="Helical" evidence="8">
    <location>
        <begin position="110"/>
        <end position="132"/>
    </location>
</feature>
<protein>
    <recommendedName>
        <fullName evidence="2">sn-glycerol-3-phosphate transport system permease protein UgpE</fullName>
    </recommendedName>
</protein>
<dbReference type="Gene3D" id="1.10.3720.10">
    <property type="entry name" value="MetI-like"/>
    <property type="match status" value="1"/>
</dbReference>
<dbReference type="InterPro" id="IPR035906">
    <property type="entry name" value="MetI-like_sf"/>
</dbReference>
<evidence type="ECO:0000256" key="1">
    <source>
        <dbReference type="ARBA" id="ARBA00004651"/>
    </source>
</evidence>
<dbReference type="CDD" id="cd06261">
    <property type="entry name" value="TM_PBP2"/>
    <property type="match status" value="1"/>
</dbReference>
<feature type="transmembrane region" description="Helical" evidence="8">
    <location>
        <begin position="144"/>
        <end position="165"/>
    </location>
</feature>
<feature type="domain" description="ABC transmembrane type-1" evidence="9">
    <location>
        <begin position="73"/>
        <end position="265"/>
    </location>
</feature>
<keyword evidence="5 8" id="KW-0812">Transmembrane</keyword>
<dbReference type="PROSITE" id="PS50928">
    <property type="entry name" value="ABC_TM1"/>
    <property type="match status" value="1"/>
</dbReference>
<dbReference type="PANTHER" id="PTHR43744">
    <property type="entry name" value="ABC TRANSPORTER PERMEASE PROTEIN MG189-RELATED-RELATED"/>
    <property type="match status" value="1"/>
</dbReference>
<reference evidence="10 11" key="2">
    <citation type="submission" date="2019-09" db="EMBL/GenBank/DDBJ databases">
        <title>Complete Genome Sequence and Methylome Analysis of free living Spirochaetas.</title>
        <authorList>
            <person name="Leshcheva N."/>
            <person name="Mikheeva N."/>
        </authorList>
    </citation>
    <scope>NUCLEOTIDE SEQUENCE [LARGE SCALE GENOMIC DNA]</scope>
    <source>
        <strain evidence="10 11">P</strain>
    </source>
</reference>
<evidence type="ECO:0000256" key="8">
    <source>
        <dbReference type="RuleBase" id="RU363032"/>
    </source>
</evidence>
<evidence type="ECO:0000313" key="11">
    <source>
        <dbReference type="Proteomes" id="UP000323824"/>
    </source>
</evidence>
<comment type="similarity">
    <text evidence="8">Belongs to the binding-protein-dependent transport system permease family.</text>
</comment>
<dbReference type="Proteomes" id="UP000323824">
    <property type="component" value="Chromosome"/>
</dbReference>
<keyword evidence="11" id="KW-1185">Reference proteome</keyword>
<evidence type="ECO:0000256" key="2">
    <source>
        <dbReference type="ARBA" id="ARBA00020515"/>
    </source>
</evidence>